<evidence type="ECO:0000256" key="7">
    <source>
        <dbReference type="SAM" id="Phobius"/>
    </source>
</evidence>
<dbReference type="Pfam" id="PF07690">
    <property type="entry name" value="MFS_1"/>
    <property type="match status" value="1"/>
</dbReference>
<keyword evidence="2" id="KW-0813">Transport</keyword>
<dbReference type="GO" id="GO:0006820">
    <property type="term" value="P:monoatomic anion transport"/>
    <property type="evidence" value="ECO:0007669"/>
    <property type="project" value="TreeGrafter"/>
</dbReference>
<feature type="transmembrane region" description="Helical" evidence="7">
    <location>
        <begin position="601"/>
        <end position="620"/>
    </location>
</feature>
<dbReference type="PANTHER" id="PTHR11662">
    <property type="entry name" value="SOLUTE CARRIER FAMILY 17"/>
    <property type="match status" value="1"/>
</dbReference>
<feature type="transmembrane region" description="Helical" evidence="7">
    <location>
        <begin position="532"/>
        <end position="554"/>
    </location>
</feature>
<evidence type="ECO:0000256" key="6">
    <source>
        <dbReference type="ARBA" id="ARBA00023136"/>
    </source>
</evidence>
<feature type="transmembrane region" description="Helical" evidence="7">
    <location>
        <begin position="277"/>
        <end position="295"/>
    </location>
</feature>
<feature type="transmembrane region" description="Helical" evidence="7">
    <location>
        <begin position="339"/>
        <end position="359"/>
    </location>
</feature>
<evidence type="ECO:0000256" key="1">
    <source>
        <dbReference type="ARBA" id="ARBA00004141"/>
    </source>
</evidence>
<name>A0A812DTN6_ACAPH</name>
<comment type="subcellular location">
    <subcellularLocation>
        <location evidence="1">Membrane</location>
        <topology evidence="1">Multi-pass membrane protein</topology>
    </subcellularLocation>
</comment>
<evidence type="ECO:0000313" key="10">
    <source>
        <dbReference type="Proteomes" id="UP000597762"/>
    </source>
</evidence>
<dbReference type="FunFam" id="1.20.1250.20:FF:000423">
    <property type="entry name" value="Putative inorganic phosphate cotransporter-like Protein"/>
    <property type="match status" value="1"/>
</dbReference>
<reference evidence="9" key="1">
    <citation type="submission" date="2021-01" db="EMBL/GenBank/DDBJ databases">
        <authorList>
            <person name="Li R."/>
            <person name="Bekaert M."/>
        </authorList>
    </citation>
    <scope>NUCLEOTIDE SEQUENCE</scope>
    <source>
        <strain evidence="9">Farmed</strain>
    </source>
</reference>
<keyword evidence="10" id="KW-1185">Reference proteome</keyword>
<protein>
    <submittedName>
        <fullName evidence="9">SLC17A5</fullName>
    </submittedName>
</protein>
<dbReference type="PANTHER" id="PTHR11662:SF399">
    <property type="entry name" value="FI19708P1-RELATED"/>
    <property type="match status" value="1"/>
</dbReference>
<organism evidence="9 10">
    <name type="scientific">Acanthosepion pharaonis</name>
    <name type="common">Pharaoh cuttlefish</name>
    <name type="synonym">Sepia pharaonis</name>
    <dbReference type="NCBI Taxonomy" id="158019"/>
    <lineage>
        <taxon>Eukaryota</taxon>
        <taxon>Metazoa</taxon>
        <taxon>Spiralia</taxon>
        <taxon>Lophotrochozoa</taxon>
        <taxon>Mollusca</taxon>
        <taxon>Cephalopoda</taxon>
        <taxon>Coleoidea</taxon>
        <taxon>Decapodiformes</taxon>
        <taxon>Sepiida</taxon>
        <taxon>Sepiina</taxon>
        <taxon>Sepiidae</taxon>
        <taxon>Acanthosepion</taxon>
    </lineage>
</organism>
<evidence type="ECO:0000259" key="8">
    <source>
        <dbReference type="PROSITE" id="PS50850"/>
    </source>
</evidence>
<keyword evidence="3 7" id="KW-0812">Transmembrane</keyword>
<dbReference type="Proteomes" id="UP000597762">
    <property type="component" value="Unassembled WGS sequence"/>
</dbReference>
<evidence type="ECO:0000256" key="3">
    <source>
        <dbReference type="ARBA" id="ARBA00022692"/>
    </source>
</evidence>
<dbReference type="SUPFAM" id="SSF103473">
    <property type="entry name" value="MFS general substrate transporter"/>
    <property type="match status" value="1"/>
</dbReference>
<gene>
    <name evidence="9" type="ORF">SPHA_60570</name>
</gene>
<dbReference type="OrthoDB" id="2985014at2759"/>
<sequence>MYVKGTKIIIEEKKKTRMLTTIAHIATDATSSVPFPFFLHFFLSLSLSLFIDSFFFQFHSLFHFIFKFPTSLSLSLSLSLKKKTKSTSLLIFLVKPSLFNSRDSHIIKIDMEEENVKMSQDTEDTSAPLQMTEVTGAACPSGDAQLDKKQELIGKDSTEDEELAHMVVPGNDVPKWCSCRWAFCYISCVAMMFVYSVRVDISVAIVCMVKAKPPKFMNDSQENQLCSLTHSNSSSSSAEFEWSDGLKANILAGFFYGYTASNIPGGFLADRYGGRKVFGMCILLSSIMTLLHPVLSRVSGYLTLVLRILTGFVSGPFFPSMHSLWGRWAPPIERSKLMAICYAGPYMGNIITLTLSGYLCANGFDNGWGSIFYIIGIVGILFSLLWLYIVRETPNTHPRITQAEKDFLRDAITCKAKVTHIPWKSIFTSGAVWAIIVGHFCYNWSNYTLLTVLPLFMKQVLYFDIKTNGLMSSIPYLGQFLGYTVIGSIADFIQQKQWLSTRNTRVLLQLISFFGTAGFLVGTSFVKCTSAMSAVAFLFFAAAFMGLSGGGFFVNHVDIAPSYAGILFGITNCISALSGFLAPLVASVLTGNHTQSEWQRVFFVCAGLSAFGGIFFAIFAKGEVQTWAVQEKSNIQLERKRSIYIQRTSSCWILCCQKKKAEYKL</sequence>
<feature type="transmembrane region" description="Helical" evidence="7">
    <location>
        <begin position="431"/>
        <end position="456"/>
    </location>
</feature>
<dbReference type="EMBL" id="CAHIKZ030004214">
    <property type="protein sequence ID" value="CAE1308715.1"/>
    <property type="molecule type" value="Genomic_DNA"/>
</dbReference>
<dbReference type="AlphaFoldDB" id="A0A812DTN6"/>
<dbReference type="InterPro" id="IPR011701">
    <property type="entry name" value="MFS"/>
</dbReference>
<feature type="transmembrane region" description="Helical" evidence="7">
    <location>
        <begin position="61"/>
        <end position="80"/>
    </location>
</feature>
<dbReference type="GO" id="GO:0016324">
    <property type="term" value="C:apical plasma membrane"/>
    <property type="evidence" value="ECO:0007669"/>
    <property type="project" value="TreeGrafter"/>
</dbReference>
<evidence type="ECO:0000313" key="9">
    <source>
        <dbReference type="EMBL" id="CAE1308715.1"/>
    </source>
</evidence>
<feature type="transmembrane region" description="Helical" evidence="7">
    <location>
        <begin position="476"/>
        <end position="494"/>
    </location>
</feature>
<dbReference type="FunFam" id="1.20.1250.20:FF:000003">
    <property type="entry name" value="Solute carrier family 17 member 3"/>
    <property type="match status" value="1"/>
</dbReference>
<evidence type="ECO:0000256" key="5">
    <source>
        <dbReference type="ARBA" id="ARBA00022989"/>
    </source>
</evidence>
<dbReference type="CDD" id="cd17318">
    <property type="entry name" value="MFS_SLC17"/>
    <property type="match status" value="1"/>
</dbReference>
<evidence type="ECO:0000256" key="2">
    <source>
        <dbReference type="ARBA" id="ARBA00022448"/>
    </source>
</evidence>
<evidence type="ECO:0000256" key="4">
    <source>
        <dbReference type="ARBA" id="ARBA00022847"/>
    </source>
</evidence>
<dbReference type="GO" id="GO:0015293">
    <property type="term" value="F:symporter activity"/>
    <property type="evidence" value="ECO:0007669"/>
    <property type="project" value="UniProtKB-KW"/>
</dbReference>
<dbReference type="PROSITE" id="PS50850">
    <property type="entry name" value="MFS"/>
    <property type="match status" value="1"/>
</dbReference>
<keyword evidence="5 7" id="KW-1133">Transmembrane helix</keyword>
<feature type="transmembrane region" description="Helical" evidence="7">
    <location>
        <begin position="566"/>
        <end position="589"/>
    </location>
</feature>
<feature type="transmembrane region" description="Helical" evidence="7">
    <location>
        <begin position="371"/>
        <end position="390"/>
    </location>
</feature>
<keyword evidence="6 7" id="KW-0472">Membrane</keyword>
<feature type="transmembrane region" description="Helical" evidence="7">
    <location>
        <begin position="506"/>
        <end position="526"/>
    </location>
</feature>
<accession>A0A812DTN6</accession>
<feature type="transmembrane region" description="Helical" evidence="7">
    <location>
        <begin position="301"/>
        <end position="318"/>
    </location>
</feature>
<feature type="domain" description="Major facilitator superfamily (MFS) profile" evidence="8">
    <location>
        <begin position="188"/>
        <end position="624"/>
    </location>
</feature>
<comment type="caution">
    <text evidence="9">The sequence shown here is derived from an EMBL/GenBank/DDBJ whole genome shotgun (WGS) entry which is preliminary data.</text>
</comment>
<dbReference type="InterPro" id="IPR050382">
    <property type="entry name" value="MFS_Na/Anion_cotransporter"/>
</dbReference>
<dbReference type="Gene3D" id="1.20.1250.20">
    <property type="entry name" value="MFS general substrate transporter like domains"/>
    <property type="match status" value="2"/>
</dbReference>
<keyword evidence="4" id="KW-0769">Symport</keyword>
<proteinExistence type="predicted"/>
<dbReference type="InterPro" id="IPR020846">
    <property type="entry name" value="MFS_dom"/>
</dbReference>
<dbReference type="InterPro" id="IPR036259">
    <property type="entry name" value="MFS_trans_sf"/>
</dbReference>